<dbReference type="KEGG" id="fwa:DCMF_06980"/>
<proteinExistence type="predicted"/>
<dbReference type="Proteomes" id="UP000323521">
    <property type="component" value="Chromosome"/>
</dbReference>
<name>A0A3G1KQ32_FORW1</name>
<accession>A0A3G1KQ32</accession>
<dbReference type="EMBL" id="CP017634">
    <property type="protein sequence ID" value="ATW24561.1"/>
    <property type="molecule type" value="Genomic_DNA"/>
</dbReference>
<evidence type="ECO:0000313" key="1">
    <source>
        <dbReference type="EMBL" id="ATW24561.1"/>
    </source>
</evidence>
<dbReference type="OrthoDB" id="2085632at2"/>
<gene>
    <name evidence="1" type="ORF">DCMF_06980</name>
</gene>
<evidence type="ECO:0000313" key="2">
    <source>
        <dbReference type="Proteomes" id="UP000323521"/>
    </source>
</evidence>
<reference evidence="1 2" key="1">
    <citation type="submission" date="2016-10" db="EMBL/GenBank/DDBJ databases">
        <title>Complete Genome Sequence of Peptococcaceae strain DCMF.</title>
        <authorList>
            <person name="Edwards R.J."/>
            <person name="Holland S.I."/>
            <person name="Deshpande N.P."/>
            <person name="Wong Y.K."/>
            <person name="Ertan H."/>
            <person name="Manefield M."/>
            <person name="Russell T.L."/>
            <person name="Lee M.J."/>
        </authorList>
    </citation>
    <scope>NUCLEOTIDE SEQUENCE [LARGE SCALE GENOMIC DNA]</scope>
    <source>
        <strain evidence="1 2">DCMF</strain>
    </source>
</reference>
<organism evidence="1 2">
    <name type="scientific">Formimonas warabiya</name>
    <dbReference type="NCBI Taxonomy" id="1761012"/>
    <lineage>
        <taxon>Bacteria</taxon>
        <taxon>Bacillati</taxon>
        <taxon>Bacillota</taxon>
        <taxon>Clostridia</taxon>
        <taxon>Eubacteriales</taxon>
        <taxon>Peptococcaceae</taxon>
        <taxon>Candidatus Formimonas</taxon>
    </lineage>
</organism>
<dbReference type="RefSeq" id="WP_148133759.1">
    <property type="nucleotide sequence ID" value="NZ_CP017634.1"/>
</dbReference>
<protein>
    <submittedName>
        <fullName evidence="1">Uncharacterized protein</fullName>
    </submittedName>
</protein>
<sequence>MAGKIRHLINSYVSQMSKGNAVLERLVASKLCLQGIIPQKYDENSPDDPAVIEKITSLAKQANITL</sequence>
<keyword evidence="2" id="KW-1185">Reference proteome</keyword>
<dbReference type="AlphaFoldDB" id="A0A3G1KQ32"/>